<evidence type="ECO:0000313" key="1">
    <source>
        <dbReference type="EMBL" id="SHF61827.1"/>
    </source>
</evidence>
<dbReference type="Proteomes" id="UP000184245">
    <property type="component" value="Unassembled WGS sequence"/>
</dbReference>
<proteinExistence type="predicted"/>
<sequence>MKAGDICYFIENGHRIKQAIITGIQGDLVTLRYDCYKGIRLRQSRLYKTEQEALESVIPAAPKRQANPYLYLH</sequence>
<dbReference type="AlphaFoldDB" id="A0A1M5D4L5"/>
<reference evidence="1 2" key="1">
    <citation type="submission" date="2016-11" db="EMBL/GenBank/DDBJ databases">
        <authorList>
            <person name="Jaros S."/>
            <person name="Januszkiewicz K."/>
            <person name="Wedrychowicz H."/>
        </authorList>
    </citation>
    <scope>NUCLEOTIDE SEQUENCE [LARGE SCALE GENOMIC DNA]</scope>
    <source>
        <strain evidence="1 2">DSM 17459</strain>
    </source>
</reference>
<gene>
    <name evidence="1" type="ORF">SAMN02745158_04412</name>
</gene>
<accession>A0A1M5D4L5</accession>
<organism evidence="1 2">
    <name type="scientific">Lactonifactor longoviformis DSM 17459</name>
    <dbReference type="NCBI Taxonomy" id="1122155"/>
    <lineage>
        <taxon>Bacteria</taxon>
        <taxon>Bacillati</taxon>
        <taxon>Bacillota</taxon>
        <taxon>Clostridia</taxon>
        <taxon>Eubacteriales</taxon>
        <taxon>Clostridiaceae</taxon>
        <taxon>Lactonifactor</taxon>
    </lineage>
</organism>
<name>A0A1M5D4L5_9CLOT</name>
<dbReference type="EMBL" id="FQVI01000055">
    <property type="protein sequence ID" value="SHF61827.1"/>
    <property type="molecule type" value="Genomic_DNA"/>
</dbReference>
<keyword evidence="2" id="KW-1185">Reference proteome</keyword>
<protein>
    <submittedName>
        <fullName evidence="1">Uncharacterized protein</fullName>
    </submittedName>
</protein>
<evidence type="ECO:0000313" key="2">
    <source>
        <dbReference type="Proteomes" id="UP000184245"/>
    </source>
</evidence>